<evidence type="ECO:0000313" key="3">
    <source>
        <dbReference type="Proteomes" id="UP001221757"/>
    </source>
</evidence>
<keyword evidence="3" id="KW-1185">Reference proteome</keyword>
<reference evidence="2" key="1">
    <citation type="submission" date="2023-03" db="EMBL/GenBank/DDBJ databases">
        <title>Massive genome expansion in bonnet fungi (Mycena s.s.) driven by repeated elements and novel gene families across ecological guilds.</title>
        <authorList>
            <consortium name="Lawrence Berkeley National Laboratory"/>
            <person name="Harder C.B."/>
            <person name="Miyauchi S."/>
            <person name="Viragh M."/>
            <person name="Kuo A."/>
            <person name="Thoen E."/>
            <person name="Andreopoulos B."/>
            <person name="Lu D."/>
            <person name="Skrede I."/>
            <person name="Drula E."/>
            <person name="Henrissat B."/>
            <person name="Morin E."/>
            <person name="Kohler A."/>
            <person name="Barry K."/>
            <person name="LaButti K."/>
            <person name="Morin E."/>
            <person name="Salamov A."/>
            <person name="Lipzen A."/>
            <person name="Mereny Z."/>
            <person name="Hegedus B."/>
            <person name="Baldrian P."/>
            <person name="Stursova M."/>
            <person name="Weitz H."/>
            <person name="Taylor A."/>
            <person name="Grigoriev I.V."/>
            <person name="Nagy L.G."/>
            <person name="Martin F."/>
            <person name="Kauserud H."/>
        </authorList>
    </citation>
    <scope>NUCLEOTIDE SEQUENCE</scope>
    <source>
        <strain evidence="2">CBHHK067</strain>
    </source>
</reference>
<feature type="region of interest" description="Disordered" evidence="1">
    <location>
        <begin position="336"/>
        <end position="426"/>
    </location>
</feature>
<comment type="caution">
    <text evidence="2">The sequence shown here is derived from an EMBL/GenBank/DDBJ whole genome shotgun (WGS) entry which is preliminary data.</text>
</comment>
<feature type="compositionally biased region" description="Low complexity" evidence="1">
    <location>
        <begin position="338"/>
        <end position="347"/>
    </location>
</feature>
<evidence type="ECO:0000313" key="2">
    <source>
        <dbReference type="EMBL" id="KAJ7691897.1"/>
    </source>
</evidence>
<feature type="compositionally biased region" description="Acidic residues" evidence="1">
    <location>
        <begin position="293"/>
        <end position="306"/>
    </location>
</feature>
<protein>
    <submittedName>
        <fullName evidence="2">Uncharacterized protein</fullName>
    </submittedName>
</protein>
<accession>A0AAD7GFB7</accession>
<name>A0AAD7GFB7_MYCRO</name>
<sequence>MKSCLKSSSPSPPGSPGAMCRKSVAFPVDEEAFAEIHWADEWDRSPTERASDLSHQELQELEEIQQSLPYAPQPGKHILSTVSITLLPLATSSSPPSPSLASVSPSLSQSHPFVMPPSRVRATAARPPVRLACPALTHLCPPPPAAPRPKPVFAFLPLLPSSAAPAALSTNASASAPGSHLHLRTRVQPATAAMSYFPAPVEPSRALPPARATMNQSPSQCTKAHSGLAEAAACSAPFGSSAYDYKKDRAGLLGCASERREVPIGKGEWAGAGAGAKRRKTRKSFMVINDEVVEIEEDDGEEDGDYAADGKAGEVEEERAPACALASVSKIEPTAYKSAASSAPASPTVRKDPPMAAKADPLIPAPPTPPSRMYKSPPSLPSPVEKRMRSPSTPLPLPTTHKSRQTAERLSPVQPRASSRLVLVRA</sequence>
<evidence type="ECO:0000256" key="1">
    <source>
        <dbReference type="SAM" id="MobiDB-lite"/>
    </source>
</evidence>
<feature type="region of interest" description="Disordered" evidence="1">
    <location>
        <begin position="37"/>
        <end position="57"/>
    </location>
</feature>
<feature type="region of interest" description="Disordered" evidence="1">
    <location>
        <begin position="1"/>
        <end position="22"/>
    </location>
</feature>
<proteinExistence type="predicted"/>
<feature type="region of interest" description="Disordered" evidence="1">
    <location>
        <begin position="293"/>
        <end position="319"/>
    </location>
</feature>
<dbReference type="EMBL" id="JARKIE010000055">
    <property type="protein sequence ID" value="KAJ7691897.1"/>
    <property type="molecule type" value="Genomic_DNA"/>
</dbReference>
<organism evidence="2 3">
    <name type="scientific">Mycena rosella</name>
    <name type="common">Pink bonnet</name>
    <name type="synonym">Agaricus rosellus</name>
    <dbReference type="NCBI Taxonomy" id="1033263"/>
    <lineage>
        <taxon>Eukaryota</taxon>
        <taxon>Fungi</taxon>
        <taxon>Dikarya</taxon>
        <taxon>Basidiomycota</taxon>
        <taxon>Agaricomycotina</taxon>
        <taxon>Agaricomycetes</taxon>
        <taxon>Agaricomycetidae</taxon>
        <taxon>Agaricales</taxon>
        <taxon>Marasmiineae</taxon>
        <taxon>Mycenaceae</taxon>
        <taxon>Mycena</taxon>
    </lineage>
</organism>
<dbReference type="Proteomes" id="UP001221757">
    <property type="component" value="Unassembled WGS sequence"/>
</dbReference>
<dbReference type="AlphaFoldDB" id="A0AAD7GFB7"/>
<gene>
    <name evidence="2" type="ORF">B0H17DRAFT_1200760</name>
</gene>